<evidence type="ECO:0000313" key="2">
    <source>
        <dbReference type="EMBL" id="MBU5436889.1"/>
    </source>
</evidence>
<keyword evidence="3" id="KW-1185">Reference proteome</keyword>
<name>A0ABS6E1W4_9FIRM</name>
<feature type="transmembrane region" description="Helical" evidence="1">
    <location>
        <begin position="57"/>
        <end position="79"/>
    </location>
</feature>
<dbReference type="Proteomes" id="UP000749471">
    <property type="component" value="Unassembled WGS sequence"/>
</dbReference>
<dbReference type="EMBL" id="JAHLPM010000002">
    <property type="protein sequence ID" value="MBU5436889.1"/>
    <property type="molecule type" value="Genomic_DNA"/>
</dbReference>
<organism evidence="2 3">
    <name type="scientific">Tissierella simiarum</name>
    <dbReference type="NCBI Taxonomy" id="2841534"/>
    <lineage>
        <taxon>Bacteria</taxon>
        <taxon>Bacillati</taxon>
        <taxon>Bacillota</taxon>
        <taxon>Tissierellia</taxon>
        <taxon>Tissierellales</taxon>
        <taxon>Tissierellaceae</taxon>
        <taxon>Tissierella</taxon>
    </lineage>
</organism>
<accession>A0ABS6E1W4</accession>
<keyword evidence="1" id="KW-0472">Membrane</keyword>
<protein>
    <submittedName>
        <fullName evidence="2">YhdT family protein</fullName>
    </submittedName>
</protein>
<keyword evidence="1" id="KW-0812">Transmembrane</keyword>
<dbReference type="RefSeq" id="WP_216516467.1">
    <property type="nucleotide sequence ID" value="NZ_JAHLPM010000002.1"/>
</dbReference>
<evidence type="ECO:0000256" key="1">
    <source>
        <dbReference type="SAM" id="Phobius"/>
    </source>
</evidence>
<dbReference type="Pfam" id="PF06196">
    <property type="entry name" value="DUF997"/>
    <property type="match status" value="1"/>
</dbReference>
<comment type="caution">
    <text evidence="2">The sequence shown here is derived from an EMBL/GenBank/DDBJ whole genome shotgun (WGS) entry which is preliminary data.</text>
</comment>
<dbReference type="InterPro" id="IPR010398">
    <property type="entry name" value="DUF997"/>
</dbReference>
<proteinExistence type="predicted"/>
<sequence length="86" mass="9809">MQSTKERREQYLLCLKEFKIGAIITALFISISCLVSYKLGYGRDPSTIKLILGFPDWVFWGVLVPWTSIVVFTTIYGLAIMKGDEK</sequence>
<dbReference type="PROSITE" id="PS51257">
    <property type="entry name" value="PROKAR_LIPOPROTEIN"/>
    <property type="match status" value="1"/>
</dbReference>
<feature type="transmembrane region" description="Helical" evidence="1">
    <location>
        <begin position="20"/>
        <end position="37"/>
    </location>
</feature>
<reference evidence="2 3" key="1">
    <citation type="submission" date="2021-06" db="EMBL/GenBank/DDBJ databases">
        <authorList>
            <person name="Sun Q."/>
            <person name="Li D."/>
        </authorList>
    </citation>
    <scope>NUCLEOTIDE SEQUENCE [LARGE SCALE GENOMIC DNA]</scope>
    <source>
        <strain evidence="2 3">MSJ-40</strain>
    </source>
</reference>
<gene>
    <name evidence="2" type="ORF">KQI42_02645</name>
</gene>
<keyword evidence="1" id="KW-1133">Transmembrane helix</keyword>
<evidence type="ECO:0000313" key="3">
    <source>
        <dbReference type="Proteomes" id="UP000749471"/>
    </source>
</evidence>